<dbReference type="Proteomes" id="UP000318571">
    <property type="component" value="Chromosome 9"/>
</dbReference>
<reference evidence="2 3" key="1">
    <citation type="journal article" date="2018" name="Nat. Ecol. Evol.">
        <title>Genomic signatures of mitonuclear coevolution across populations of Tigriopus californicus.</title>
        <authorList>
            <person name="Barreto F.S."/>
            <person name="Watson E.T."/>
            <person name="Lima T.G."/>
            <person name="Willett C.S."/>
            <person name="Edmands S."/>
            <person name="Li W."/>
            <person name="Burton R.S."/>
        </authorList>
    </citation>
    <scope>NUCLEOTIDE SEQUENCE [LARGE SCALE GENOMIC DNA]</scope>
    <source>
        <strain evidence="2 3">San Diego</strain>
    </source>
</reference>
<dbReference type="EMBL" id="VCGU01000009">
    <property type="protein sequence ID" value="TRY71090.1"/>
    <property type="molecule type" value="Genomic_DNA"/>
</dbReference>
<comment type="caution">
    <text evidence="2">The sequence shown here is derived from an EMBL/GenBank/DDBJ whole genome shotgun (WGS) entry which is preliminary data.</text>
</comment>
<evidence type="ECO:0000313" key="3">
    <source>
        <dbReference type="Proteomes" id="UP000318571"/>
    </source>
</evidence>
<organism evidence="2 3">
    <name type="scientific">Tigriopus californicus</name>
    <name type="common">Marine copepod</name>
    <dbReference type="NCBI Taxonomy" id="6832"/>
    <lineage>
        <taxon>Eukaryota</taxon>
        <taxon>Metazoa</taxon>
        <taxon>Ecdysozoa</taxon>
        <taxon>Arthropoda</taxon>
        <taxon>Crustacea</taxon>
        <taxon>Multicrustacea</taxon>
        <taxon>Hexanauplia</taxon>
        <taxon>Copepoda</taxon>
        <taxon>Harpacticoida</taxon>
        <taxon>Harpacticidae</taxon>
        <taxon>Tigriopus</taxon>
    </lineage>
</organism>
<evidence type="ECO:0000313" key="2">
    <source>
        <dbReference type="EMBL" id="TRY71090.1"/>
    </source>
</evidence>
<evidence type="ECO:0000256" key="1">
    <source>
        <dbReference type="SAM" id="MobiDB-lite"/>
    </source>
</evidence>
<keyword evidence="3" id="KW-1185">Reference proteome</keyword>
<protein>
    <submittedName>
        <fullName evidence="2">Uncharacterized protein</fullName>
    </submittedName>
</protein>
<name>A0A553P076_TIGCA</name>
<feature type="compositionally biased region" description="Basic and acidic residues" evidence="1">
    <location>
        <begin position="42"/>
        <end position="57"/>
    </location>
</feature>
<sequence length="191" mass="21683">MERKYSTLENPRARKSQSMDACAPLPVPQYDVSGASGGPPKAGHDPRMDLESFEPRDFQNSAQNNQRSSGKNKKNGDDDCMPQEEVEDYLLPYLTGEKEIAYTMSVKLREPNVPESDIRLAILTQFAAPPPLMFTQGKSISRTTGPFWDKPIVATTTEFDSREMHAQLEATIRSEFIRDVPLPREYWKRDN</sequence>
<proteinExistence type="predicted"/>
<accession>A0A553P076</accession>
<dbReference type="AlphaFoldDB" id="A0A553P076"/>
<gene>
    <name evidence="2" type="ORF">TCAL_02899</name>
</gene>
<feature type="region of interest" description="Disordered" evidence="1">
    <location>
        <begin position="1"/>
        <end position="81"/>
    </location>
</feature>
<feature type="compositionally biased region" description="Polar residues" evidence="1">
    <location>
        <begin position="58"/>
        <end position="69"/>
    </location>
</feature>